<feature type="domain" description="OmpR/PhoB-type" evidence="7">
    <location>
        <begin position="125"/>
        <end position="219"/>
    </location>
</feature>
<organism evidence="8 9">
    <name type="scientific">Pseudaquabacterium rugosum</name>
    <dbReference type="NCBI Taxonomy" id="2984194"/>
    <lineage>
        <taxon>Bacteria</taxon>
        <taxon>Pseudomonadati</taxon>
        <taxon>Pseudomonadota</taxon>
        <taxon>Betaproteobacteria</taxon>
        <taxon>Burkholderiales</taxon>
        <taxon>Sphaerotilaceae</taxon>
        <taxon>Pseudaquabacterium</taxon>
    </lineage>
</organism>
<evidence type="ECO:0000256" key="3">
    <source>
        <dbReference type="ARBA" id="ARBA00023163"/>
    </source>
</evidence>
<dbReference type="InterPro" id="IPR039420">
    <property type="entry name" value="WalR-like"/>
</dbReference>
<dbReference type="Gene3D" id="3.40.50.2300">
    <property type="match status" value="1"/>
</dbReference>
<accession>A0ABU9BDG3</accession>
<evidence type="ECO:0000313" key="8">
    <source>
        <dbReference type="EMBL" id="MEK8027942.1"/>
    </source>
</evidence>
<dbReference type="InterPro" id="IPR001867">
    <property type="entry name" value="OmpR/PhoB-type_DNA-bd"/>
</dbReference>
<dbReference type="Proteomes" id="UP001368500">
    <property type="component" value="Unassembled WGS sequence"/>
</dbReference>
<dbReference type="CDD" id="cd00383">
    <property type="entry name" value="trans_reg_C"/>
    <property type="match status" value="1"/>
</dbReference>
<gene>
    <name evidence="8" type="ORF">AACH11_18430</name>
</gene>
<name>A0ABU9BDG3_9BURK</name>
<dbReference type="InterPro" id="IPR016032">
    <property type="entry name" value="Sig_transdc_resp-reg_C-effctor"/>
</dbReference>
<dbReference type="Gene3D" id="1.10.10.10">
    <property type="entry name" value="Winged helix-like DNA-binding domain superfamily/Winged helix DNA-binding domain"/>
    <property type="match status" value="1"/>
</dbReference>
<feature type="DNA-binding region" description="OmpR/PhoB-type" evidence="5">
    <location>
        <begin position="125"/>
        <end position="219"/>
    </location>
</feature>
<protein>
    <submittedName>
        <fullName evidence="8">Response regulator transcription factor</fullName>
    </submittedName>
</protein>
<keyword evidence="1" id="KW-0805">Transcription regulation</keyword>
<dbReference type="SMART" id="SM00862">
    <property type="entry name" value="Trans_reg_C"/>
    <property type="match status" value="1"/>
</dbReference>
<dbReference type="PROSITE" id="PS50110">
    <property type="entry name" value="RESPONSE_REGULATORY"/>
    <property type="match status" value="1"/>
</dbReference>
<feature type="domain" description="Response regulatory" evidence="6">
    <location>
        <begin position="3"/>
        <end position="116"/>
    </location>
</feature>
<dbReference type="SMART" id="SM00448">
    <property type="entry name" value="REC"/>
    <property type="match status" value="1"/>
</dbReference>
<dbReference type="Gene3D" id="6.10.250.690">
    <property type="match status" value="1"/>
</dbReference>
<comment type="caution">
    <text evidence="8">The sequence shown here is derived from an EMBL/GenBank/DDBJ whole genome shotgun (WGS) entry which is preliminary data.</text>
</comment>
<dbReference type="PANTHER" id="PTHR48111:SF67">
    <property type="entry name" value="TRANSCRIPTIONAL REGULATORY PROTEIN TCTD"/>
    <property type="match status" value="1"/>
</dbReference>
<dbReference type="Pfam" id="PF00486">
    <property type="entry name" value="Trans_reg_C"/>
    <property type="match status" value="1"/>
</dbReference>
<proteinExistence type="predicted"/>
<dbReference type="RefSeq" id="WP_341375726.1">
    <property type="nucleotide sequence ID" value="NZ_JBBUTF010000018.1"/>
</dbReference>
<evidence type="ECO:0000259" key="6">
    <source>
        <dbReference type="PROSITE" id="PS50110"/>
    </source>
</evidence>
<dbReference type="InterPro" id="IPR036388">
    <property type="entry name" value="WH-like_DNA-bd_sf"/>
</dbReference>
<dbReference type="SUPFAM" id="SSF52172">
    <property type="entry name" value="CheY-like"/>
    <property type="match status" value="1"/>
</dbReference>
<evidence type="ECO:0000259" key="7">
    <source>
        <dbReference type="PROSITE" id="PS51755"/>
    </source>
</evidence>
<dbReference type="PANTHER" id="PTHR48111">
    <property type="entry name" value="REGULATOR OF RPOS"/>
    <property type="match status" value="1"/>
</dbReference>
<evidence type="ECO:0000256" key="4">
    <source>
        <dbReference type="PROSITE-ProRule" id="PRU00169"/>
    </source>
</evidence>
<dbReference type="InterPro" id="IPR011006">
    <property type="entry name" value="CheY-like_superfamily"/>
</dbReference>
<dbReference type="EMBL" id="JBBUTF010000018">
    <property type="protein sequence ID" value="MEK8027942.1"/>
    <property type="molecule type" value="Genomic_DNA"/>
</dbReference>
<feature type="modified residue" description="4-aspartylphosphate" evidence="4">
    <location>
        <position position="52"/>
    </location>
</feature>
<evidence type="ECO:0000256" key="1">
    <source>
        <dbReference type="ARBA" id="ARBA00023015"/>
    </source>
</evidence>
<reference evidence="8 9" key="1">
    <citation type="submission" date="2024-04" db="EMBL/GenBank/DDBJ databases">
        <title>Novel species of the genus Ideonella isolated from streams.</title>
        <authorList>
            <person name="Lu H."/>
        </authorList>
    </citation>
    <scope>NUCLEOTIDE SEQUENCE [LARGE SCALE GENOMIC DNA]</scope>
    <source>
        <strain evidence="8 9">BYS139W</strain>
    </source>
</reference>
<dbReference type="PROSITE" id="PS51755">
    <property type="entry name" value="OMPR_PHOB"/>
    <property type="match status" value="1"/>
</dbReference>
<dbReference type="Pfam" id="PF00072">
    <property type="entry name" value="Response_reg"/>
    <property type="match status" value="1"/>
</dbReference>
<evidence type="ECO:0000256" key="5">
    <source>
        <dbReference type="PROSITE-ProRule" id="PRU01091"/>
    </source>
</evidence>
<dbReference type="InterPro" id="IPR001789">
    <property type="entry name" value="Sig_transdc_resp-reg_receiver"/>
</dbReference>
<keyword evidence="3" id="KW-0804">Transcription</keyword>
<keyword evidence="2 5" id="KW-0238">DNA-binding</keyword>
<sequence>MMRVLLAAADDAFAAALQRVLERRGFWAESAGDGRRVLDALQLGATDVCLLDADLRVLDGLTVLRRAREGGAAVPVMVMAAASPAARRTWLEAGADDIVGKPFDIDEVVARLGALHRRLSGGPLVEGPRCGPLSMDALSGMFYLDGELLVLSPRERGFLRALLVRPGFVVPRDRLVRAVFGDAPAPGALDVLTCRLRRKLQGGGVRLRTVRGCGYLVEAQPQPQSQSPSLTGSA</sequence>
<dbReference type="SUPFAM" id="SSF46894">
    <property type="entry name" value="C-terminal effector domain of the bipartite response regulators"/>
    <property type="match status" value="1"/>
</dbReference>
<evidence type="ECO:0000256" key="2">
    <source>
        <dbReference type="ARBA" id="ARBA00023125"/>
    </source>
</evidence>
<keyword evidence="9" id="KW-1185">Reference proteome</keyword>
<keyword evidence="4" id="KW-0597">Phosphoprotein</keyword>
<evidence type="ECO:0000313" key="9">
    <source>
        <dbReference type="Proteomes" id="UP001368500"/>
    </source>
</evidence>